<evidence type="ECO:0000256" key="2">
    <source>
        <dbReference type="ARBA" id="ARBA00007066"/>
    </source>
</evidence>
<reference evidence="10 11" key="1">
    <citation type="submission" date="2023-12" db="EMBL/GenBank/DDBJ databases">
        <title>Amycolatopsis sp. V23-08.</title>
        <authorList>
            <person name="Somphong A."/>
        </authorList>
    </citation>
    <scope>NUCLEOTIDE SEQUENCE [LARGE SCALE GENOMIC DNA]</scope>
    <source>
        <strain evidence="10 11">V23-08</strain>
    </source>
</reference>
<evidence type="ECO:0000256" key="8">
    <source>
        <dbReference type="ARBA" id="ARBA00023136"/>
    </source>
</evidence>
<keyword evidence="11" id="KW-1185">Reference proteome</keyword>
<organism evidence="10 11">
    <name type="scientific">Amycolatopsis heterodermiae</name>
    <dbReference type="NCBI Taxonomy" id="3110235"/>
    <lineage>
        <taxon>Bacteria</taxon>
        <taxon>Bacillati</taxon>
        <taxon>Actinomycetota</taxon>
        <taxon>Actinomycetes</taxon>
        <taxon>Pseudonocardiales</taxon>
        <taxon>Pseudonocardiaceae</taxon>
        <taxon>Amycolatopsis</taxon>
    </lineage>
</organism>
<dbReference type="InterPro" id="IPR019758">
    <property type="entry name" value="Pept_S26A_signal_pept_1_CS"/>
</dbReference>
<evidence type="ECO:0000256" key="7">
    <source>
        <dbReference type="ARBA" id="ARBA00022989"/>
    </source>
</evidence>
<keyword evidence="5" id="KW-0812">Transmembrane</keyword>
<dbReference type="InterPro" id="IPR037730">
    <property type="entry name" value="IMP2"/>
</dbReference>
<evidence type="ECO:0000256" key="1">
    <source>
        <dbReference type="ARBA" id="ARBA00004401"/>
    </source>
</evidence>
<comment type="caution">
    <text evidence="10">The sequence shown here is derived from an EMBL/GenBank/DDBJ whole genome shotgun (WGS) entry which is preliminary data.</text>
</comment>
<dbReference type="InterPro" id="IPR019533">
    <property type="entry name" value="Peptidase_S26"/>
</dbReference>
<dbReference type="PRINTS" id="PR00727">
    <property type="entry name" value="LEADERPTASE"/>
</dbReference>
<comment type="similarity">
    <text evidence="2">Belongs to the peptidase S26 family. IMP2 subfamily.</text>
</comment>
<dbReference type="RefSeq" id="WP_323330711.1">
    <property type="nucleotide sequence ID" value="NZ_JAYFSI010000006.1"/>
</dbReference>
<dbReference type="InterPro" id="IPR036286">
    <property type="entry name" value="LexA/Signal_pep-like_sf"/>
</dbReference>
<evidence type="ECO:0000256" key="3">
    <source>
        <dbReference type="ARBA" id="ARBA00013650"/>
    </source>
</evidence>
<keyword evidence="8" id="KW-0472">Membrane</keyword>
<evidence type="ECO:0000313" key="11">
    <source>
        <dbReference type="Proteomes" id="UP001304298"/>
    </source>
</evidence>
<sequence length="136" mass="14661">MAGLVVVLVVLVLLVVVVRRRYVVVRVRGHSMSPTFHDGERVVATRRRHYRVGDVIVFRPRTGSTNDTDVAWRIKRIAAVAGDPVPAWLGTDHPVVPAGRVVVVGDNTGHSQDSRQLGYIEISGVAGAVPDRPAGG</sequence>
<dbReference type="SUPFAM" id="SSF51306">
    <property type="entry name" value="LexA/Signal peptidase"/>
    <property type="match status" value="1"/>
</dbReference>
<comment type="subcellular location">
    <subcellularLocation>
        <location evidence="1">Cell membrane</location>
        <topology evidence="1">Single-pass type II membrane protein</topology>
    </subcellularLocation>
</comment>
<keyword evidence="4" id="KW-0645">Protease</keyword>
<feature type="domain" description="Peptidase S26" evidence="9">
    <location>
        <begin position="92"/>
        <end position="129"/>
    </location>
</feature>
<dbReference type="CDD" id="cd06530">
    <property type="entry name" value="S26_SPase_I"/>
    <property type="match status" value="1"/>
</dbReference>
<dbReference type="PROSITE" id="PS00761">
    <property type="entry name" value="SPASE_I_3"/>
    <property type="match status" value="1"/>
</dbReference>
<dbReference type="PANTHER" id="PTHR46041:SF2">
    <property type="entry name" value="MITOCHONDRIAL INNER MEMBRANE PROTEASE SUBUNIT 2"/>
    <property type="match status" value="1"/>
</dbReference>
<proteinExistence type="inferred from homology"/>
<protein>
    <recommendedName>
        <fullName evidence="3">Mitochondrial inner membrane protease subunit 2</fullName>
    </recommendedName>
</protein>
<feature type="domain" description="Peptidase S26" evidence="9">
    <location>
        <begin position="5"/>
        <end position="85"/>
    </location>
</feature>
<evidence type="ECO:0000256" key="6">
    <source>
        <dbReference type="ARBA" id="ARBA00022801"/>
    </source>
</evidence>
<dbReference type="EMBL" id="JAYFSI010000006">
    <property type="protein sequence ID" value="MEA5362955.1"/>
    <property type="molecule type" value="Genomic_DNA"/>
</dbReference>
<keyword evidence="7" id="KW-1133">Transmembrane helix</keyword>
<evidence type="ECO:0000259" key="9">
    <source>
        <dbReference type="Pfam" id="PF10502"/>
    </source>
</evidence>
<dbReference type="Pfam" id="PF10502">
    <property type="entry name" value="Peptidase_S26"/>
    <property type="match status" value="2"/>
</dbReference>
<dbReference type="InterPro" id="IPR000223">
    <property type="entry name" value="Pept_S26A_signal_pept_1"/>
</dbReference>
<dbReference type="Gene3D" id="2.10.109.10">
    <property type="entry name" value="Umud Fragment, subunit A"/>
    <property type="match status" value="1"/>
</dbReference>
<keyword evidence="6" id="KW-0378">Hydrolase</keyword>
<evidence type="ECO:0000256" key="5">
    <source>
        <dbReference type="ARBA" id="ARBA00022692"/>
    </source>
</evidence>
<accession>A0ABU5R9P8</accession>
<dbReference type="PANTHER" id="PTHR46041">
    <property type="entry name" value="MITOCHONDRIAL INNER MEMBRANE PROTEASE SUBUNIT 2"/>
    <property type="match status" value="1"/>
</dbReference>
<gene>
    <name evidence="10" type="ORF">VA596_25725</name>
</gene>
<evidence type="ECO:0000313" key="10">
    <source>
        <dbReference type="EMBL" id="MEA5362955.1"/>
    </source>
</evidence>
<dbReference type="Proteomes" id="UP001304298">
    <property type="component" value="Unassembled WGS sequence"/>
</dbReference>
<evidence type="ECO:0000256" key="4">
    <source>
        <dbReference type="ARBA" id="ARBA00022670"/>
    </source>
</evidence>
<name>A0ABU5R9P8_9PSEU</name>